<dbReference type="Proteomes" id="UP000192220">
    <property type="component" value="Unplaced"/>
</dbReference>
<protein>
    <submittedName>
        <fullName evidence="3">Uncharacterized protein C1orf115</fullName>
    </submittedName>
</protein>
<evidence type="ECO:0000313" key="3">
    <source>
        <dbReference type="RefSeq" id="XP_013866998.1"/>
    </source>
</evidence>
<dbReference type="KEGG" id="alim:106519751"/>
<dbReference type="RefSeq" id="XP_013866998.1">
    <property type="nucleotide sequence ID" value="XM_014011544.1"/>
</dbReference>
<accession>A0A2I4BH07</accession>
<dbReference type="GeneID" id="106519751"/>
<dbReference type="InterPro" id="IPR031667">
    <property type="entry name" value="RDD1"/>
</dbReference>
<name>A0A2I4BH07_AUSLI</name>
<evidence type="ECO:0000256" key="1">
    <source>
        <dbReference type="SAM" id="MobiDB-lite"/>
    </source>
</evidence>
<feature type="region of interest" description="Disordered" evidence="1">
    <location>
        <begin position="1"/>
        <end position="23"/>
    </location>
</feature>
<reference evidence="3" key="1">
    <citation type="submission" date="2025-08" db="UniProtKB">
        <authorList>
            <consortium name="RefSeq"/>
        </authorList>
    </citation>
    <scope>IDENTIFICATION</scope>
    <source>
        <strain evidence="3">Quisiro</strain>
        <tissue evidence="3">Liver</tissue>
    </source>
</reference>
<dbReference type="Pfam" id="PF15828">
    <property type="entry name" value="RDD1"/>
    <property type="match status" value="1"/>
</dbReference>
<dbReference type="OrthoDB" id="10072614at2759"/>
<keyword evidence="2" id="KW-1185">Reference proteome</keyword>
<dbReference type="InParanoid" id="A0A2I4BH07"/>
<feature type="compositionally biased region" description="Basic and acidic residues" evidence="1">
    <location>
        <begin position="57"/>
        <end position="68"/>
    </location>
</feature>
<dbReference type="PANTHER" id="PTHR14680">
    <property type="entry name" value="SI:DKEY-126G1.9-RELATED"/>
    <property type="match status" value="1"/>
</dbReference>
<evidence type="ECO:0000313" key="2">
    <source>
        <dbReference type="Proteomes" id="UP000192220"/>
    </source>
</evidence>
<sequence length="129" mass="14882">MRSSLPSRLFDRSPAASCETPSSVKYQRHVDCAPDAADDGGPKERWPRDMTFAFRPERYEPLTDDGAKEKRRKKRKENYKKVRKNVGKALRTTWKCLKLGLYNFAFAYSTPVTVAAAFAPDFYHDRNET</sequence>
<feature type="compositionally biased region" description="Basic residues" evidence="1">
    <location>
        <begin position="69"/>
        <end position="80"/>
    </location>
</feature>
<gene>
    <name evidence="3" type="primary">LOC106519751</name>
</gene>
<organism evidence="2 3">
    <name type="scientific">Austrofundulus limnaeus</name>
    <name type="common">Annual killifish</name>
    <dbReference type="NCBI Taxonomy" id="52670"/>
    <lineage>
        <taxon>Eukaryota</taxon>
        <taxon>Metazoa</taxon>
        <taxon>Chordata</taxon>
        <taxon>Craniata</taxon>
        <taxon>Vertebrata</taxon>
        <taxon>Euteleostomi</taxon>
        <taxon>Actinopterygii</taxon>
        <taxon>Neopterygii</taxon>
        <taxon>Teleostei</taxon>
        <taxon>Neoteleostei</taxon>
        <taxon>Acanthomorphata</taxon>
        <taxon>Ovalentaria</taxon>
        <taxon>Atherinomorphae</taxon>
        <taxon>Cyprinodontiformes</taxon>
        <taxon>Rivulidae</taxon>
        <taxon>Austrofundulus</taxon>
    </lineage>
</organism>
<proteinExistence type="predicted"/>
<feature type="region of interest" description="Disordered" evidence="1">
    <location>
        <begin position="57"/>
        <end position="80"/>
    </location>
</feature>
<dbReference type="PANTHER" id="PTHR14680:SF1">
    <property type="entry name" value="REQUIRED FOR DRUG-INDUCED DEATH PROTEIN 1"/>
    <property type="match status" value="1"/>
</dbReference>
<dbReference type="AlphaFoldDB" id="A0A2I4BH07"/>